<dbReference type="InterPro" id="IPR000719">
    <property type="entry name" value="Prot_kinase_dom"/>
</dbReference>
<dbReference type="Gene3D" id="3.30.200.20">
    <property type="entry name" value="Phosphorylase Kinase, domain 1"/>
    <property type="match status" value="1"/>
</dbReference>
<dbReference type="GO" id="GO:0005524">
    <property type="term" value="F:ATP binding"/>
    <property type="evidence" value="ECO:0007669"/>
    <property type="project" value="UniProtKB-KW"/>
</dbReference>
<keyword evidence="3" id="KW-0418">Kinase</keyword>
<dbReference type="PROSITE" id="PS00107">
    <property type="entry name" value="PROTEIN_KINASE_ATP"/>
    <property type="match status" value="1"/>
</dbReference>
<dbReference type="GO" id="GO:0016020">
    <property type="term" value="C:membrane"/>
    <property type="evidence" value="ECO:0007669"/>
    <property type="project" value="TreeGrafter"/>
</dbReference>
<dbReference type="InterPro" id="IPR045269">
    <property type="entry name" value="Atg1-like"/>
</dbReference>
<dbReference type="SUPFAM" id="SSF49879">
    <property type="entry name" value="SMAD/FHA domain"/>
    <property type="match status" value="1"/>
</dbReference>
<dbReference type="PROSITE" id="PS00108">
    <property type="entry name" value="PROTEIN_KINASE_ST"/>
    <property type="match status" value="1"/>
</dbReference>
<dbReference type="EMBL" id="NEDJ01000017">
    <property type="protein sequence ID" value="OSP08285.1"/>
    <property type="molecule type" value="Genomic_DNA"/>
</dbReference>
<evidence type="ECO:0000259" key="5">
    <source>
        <dbReference type="PROSITE" id="PS50006"/>
    </source>
</evidence>
<dbReference type="PROSITE" id="PS50006">
    <property type="entry name" value="FHA_DOMAIN"/>
    <property type="match status" value="1"/>
</dbReference>
<dbReference type="AlphaFoldDB" id="A0A1X4H8R3"/>
<evidence type="ECO:0000256" key="4">
    <source>
        <dbReference type="ARBA" id="ARBA00022840"/>
    </source>
</evidence>
<dbReference type="SUPFAM" id="SSF56112">
    <property type="entry name" value="Protein kinase-like (PK-like)"/>
    <property type="match status" value="1"/>
</dbReference>
<dbReference type="InterPro" id="IPR011009">
    <property type="entry name" value="Kinase-like_dom_sf"/>
</dbReference>
<dbReference type="PANTHER" id="PTHR24348">
    <property type="entry name" value="SERINE/THREONINE-PROTEIN KINASE UNC-51-RELATED"/>
    <property type="match status" value="1"/>
</dbReference>
<dbReference type="InterPro" id="IPR017441">
    <property type="entry name" value="Protein_kinase_ATP_BS"/>
</dbReference>
<evidence type="ECO:0000256" key="1">
    <source>
        <dbReference type="ARBA" id="ARBA00022679"/>
    </source>
</evidence>
<dbReference type="Gene3D" id="1.10.510.10">
    <property type="entry name" value="Transferase(Phosphotransferase) domain 1"/>
    <property type="match status" value="1"/>
</dbReference>
<dbReference type="GO" id="GO:0005776">
    <property type="term" value="C:autophagosome"/>
    <property type="evidence" value="ECO:0007669"/>
    <property type="project" value="TreeGrafter"/>
</dbReference>
<dbReference type="Pfam" id="PF00069">
    <property type="entry name" value="Pkinase"/>
    <property type="match status" value="1"/>
</dbReference>
<dbReference type="GO" id="GO:0004674">
    <property type="term" value="F:protein serine/threonine kinase activity"/>
    <property type="evidence" value="ECO:0007669"/>
    <property type="project" value="InterPro"/>
</dbReference>
<evidence type="ECO:0000259" key="6">
    <source>
        <dbReference type="PROSITE" id="PS50011"/>
    </source>
</evidence>
<keyword evidence="4" id="KW-0067">ATP-binding</keyword>
<dbReference type="InterPro" id="IPR008271">
    <property type="entry name" value="Ser/Thr_kinase_AS"/>
</dbReference>
<evidence type="ECO:0000256" key="3">
    <source>
        <dbReference type="ARBA" id="ARBA00022777"/>
    </source>
</evidence>
<dbReference type="Gene3D" id="2.60.200.20">
    <property type="match status" value="1"/>
</dbReference>
<dbReference type="Pfam" id="PF00498">
    <property type="entry name" value="FHA"/>
    <property type="match status" value="1"/>
</dbReference>
<evidence type="ECO:0008006" key="9">
    <source>
        <dbReference type="Google" id="ProtNLM"/>
    </source>
</evidence>
<sequence length="413" mass="45775">MPDMSWTPSQGDTISKGDSYEFIEQVGSGGFSVVWKAQNQSTGEDVAIKVPNYANANMPDTDIEVYFGRELSALEDITNAGGHPHIMELHESVSHQGVDLMVVDFITGELMEDVQSITDPQNVRQIGIAICDIFSFLHENEIIYRDLKPDNIMLTGNDEPKLIDFNTARDPLQCPNGHEIKFENADQNHCTVCGTDLNSGTVVTAGGKFKAPDLTNQQYRQGPWTDVYAIGKILFYILNSGQAVIQDNIDPRDYQVSTSAPLAEIIQRSTAVNPTNRFRNATEMKEALEQNDASVSGPSATLRIQSTGQEFTVSPGDTLGRKNTAGPYATIEVDDPGNDAYISRIHMKFEHEQGRWVLKDTSKNGTILYKNGTPYQLDSTSRTQNPDRRALDDRDVISPVAENYGLDLQFRTN</sequence>
<name>A0A1X4H8R3_HALEZ</name>
<keyword evidence="1" id="KW-0808">Transferase</keyword>
<evidence type="ECO:0000313" key="8">
    <source>
        <dbReference type="Proteomes" id="UP000193587"/>
    </source>
</evidence>
<protein>
    <recommendedName>
        <fullName evidence="9">Serine/threonine protein kinase</fullName>
    </recommendedName>
</protein>
<comment type="caution">
    <text evidence="7">The sequence shown here is derived from an EMBL/GenBank/DDBJ whole genome shotgun (WGS) entry which is preliminary data.</text>
</comment>
<proteinExistence type="predicted"/>
<dbReference type="PROSITE" id="PS50011">
    <property type="entry name" value="PROTEIN_KINASE_DOM"/>
    <property type="match status" value="1"/>
</dbReference>
<gene>
    <name evidence="7" type="ORF">B9H04_06905</name>
</gene>
<dbReference type="GO" id="GO:0000407">
    <property type="term" value="C:phagophore assembly site"/>
    <property type="evidence" value="ECO:0007669"/>
    <property type="project" value="TreeGrafter"/>
</dbReference>
<dbReference type="InterPro" id="IPR008984">
    <property type="entry name" value="SMAD_FHA_dom_sf"/>
</dbReference>
<dbReference type="CDD" id="cd00060">
    <property type="entry name" value="FHA"/>
    <property type="match status" value="1"/>
</dbReference>
<dbReference type="Proteomes" id="UP000193587">
    <property type="component" value="Unassembled WGS sequence"/>
</dbReference>
<dbReference type="STRING" id="1121945.GCA_000421805_02874"/>
<organism evidence="7 8">
    <name type="scientific">Halorubrum ezzemoulense DSM 17463</name>
    <dbReference type="NCBI Taxonomy" id="1121945"/>
    <lineage>
        <taxon>Archaea</taxon>
        <taxon>Methanobacteriati</taxon>
        <taxon>Methanobacteriota</taxon>
        <taxon>Stenosarchaea group</taxon>
        <taxon>Halobacteria</taxon>
        <taxon>Halobacteriales</taxon>
        <taxon>Haloferacaceae</taxon>
        <taxon>Halorubrum</taxon>
    </lineage>
</organism>
<feature type="domain" description="Protein kinase" evidence="6">
    <location>
        <begin position="20"/>
        <end position="289"/>
    </location>
</feature>
<keyword evidence="2" id="KW-0547">Nucleotide-binding</keyword>
<dbReference type="InterPro" id="IPR000253">
    <property type="entry name" value="FHA_dom"/>
</dbReference>
<dbReference type="CDD" id="cd14014">
    <property type="entry name" value="STKc_PknB_like"/>
    <property type="match status" value="1"/>
</dbReference>
<dbReference type="GO" id="GO:0005829">
    <property type="term" value="C:cytosol"/>
    <property type="evidence" value="ECO:0007669"/>
    <property type="project" value="TreeGrafter"/>
</dbReference>
<dbReference type="SMART" id="SM00220">
    <property type="entry name" value="S_TKc"/>
    <property type="match status" value="1"/>
</dbReference>
<feature type="domain" description="FHA" evidence="5">
    <location>
        <begin position="317"/>
        <end position="368"/>
    </location>
</feature>
<reference evidence="7 8" key="1">
    <citation type="submission" date="2017-04" db="EMBL/GenBank/DDBJ databases">
        <title>MLSA of the genus Halorubrum.</title>
        <authorList>
            <person name="De La Haba R."/>
            <person name="Sanchez-Porro C."/>
            <person name="Infante-Dominguez C."/>
            <person name="Ventosa A."/>
        </authorList>
    </citation>
    <scope>NUCLEOTIDE SEQUENCE [LARGE SCALE GENOMIC DNA]</scope>
    <source>
        <strain evidence="7 8">DSM 17463</strain>
    </source>
</reference>
<evidence type="ECO:0000256" key="2">
    <source>
        <dbReference type="ARBA" id="ARBA00022741"/>
    </source>
</evidence>
<accession>A0A1X4H8R3</accession>
<dbReference type="PANTHER" id="PTHR24348:SF22">
    <property type="entry name" value="NON-SPECIFIC SERINE_THREONINE PROTEIN KINASE"/>
    <property type="match status" value="1"/>
</dbReference>
<evidence type="ECO:0000313" key="7">
    <source>
        <dbReference type="EMBL" id="OSP08285.1"/>
    </source>
</evidence>